<sequence>MKKIIYINLLALLLAVSACKKDSFATFEIEKANPVTDSLLQSKYLTPFQQAEVMELTLMPKGNEIKQVFYLFKGTGTKLNMVGKSRQYATPAEVDVKYATSTVTATVDFTESSLFSSIITDLGEELTRGADHSYAFTQVHEKRFEMEGIQYGDKLSIRILNPASAEAKYIASGGIQKDYTAQDQIYYSTPFISFDVEGKPVQMLVDPNYTGVWLFYSNAKNQEDWQDNTTSYLPTVSHGLSYITSSLGDTLRFNKDVPIKNVILKGLVWNAERTKYRALVQENNQEKLVDLKQQTTPFYSFTEERTFELGETLDREYYFSSATIEEKMIYDIVNRIKLPTKFKIDFDKLSADANYSLGWSAELKNQFLAIRNKAKELNPDKNITSFEFDFAKSRDFFSTLELDIHIGLLTKYKIMMEKNGVKDSIEYTNNILAFKVDLITFVNHEFYGFDDPISVPMKVPENTSRAYKIWPQLYEVLKNFDNAVTHINYLPALQANQPLRIQMKSMKTNKQFVAEGIVPK</sequence>
<gene>
    <name evidence="2" type="ORF">GCM10022216_15130</name>
</gene>
<proteinExistence type="predicted"/>
<keyword evidence="3" id="KW-1185">Reference proteome</keyword>
<feature type="signal peptide" evidence="1">
    <location>
        <begin position="1"/>
        <end position="20"/>
    </location>
</feature>
<dbReference type="RefSeq" id="WP_344674017.1">
    <property type="nucleotide sequence ID" value="NZ_BAAAZI010000006.1"/>
</dbReference>
<protein>
    <submittedName>
        <fullName evidence="2">Uncharacterized protein</fullName>
    </submittedName>
</protein>
<comment type="caution">
    <text evidence="2">The sequence shown here is derived from an EMBL/GenBank/DDBJ whole genome shotgun (WGS) entry which is preliminary data.</text>
</comment>
<organism evidence="2 3">
    <name type="scientific">Sphingobacterium kyonggiense</name>
    <dbReference type="NCBI Taxonomy" id="714075"/>
    <lineage>
        <taxon>Bacteria</taxon>
        <taxon>Pseudomonadati</taxon>
        <taxon>Bacteroidota</taxon>
        <taxon>Sphingobacteriia</taxon>
        <taxon>Sphingobacteriales</taxon>
        <taxon>Sphingobacteriaceae</taxon>
        <taxon>Sphingobacterium</taxon>
    </lineage>
</organism>
<name>A0ABP7YLS0_9SPHI</name>
<evidence type="ECO:0000256" key="1">
    <source>
        <dbReference type="SAM" id="SignalP"/>
    </source>
</evidence>
<accession>A0ABP7YLS0</accession>
<dbReference type="EMBL" id="BAAAZI010000006">
    <property type="protein sequence ID" value="GAA4138210.1"/>
    <property type="molecule type" value="Genomic_DNA"/>
</dbReference>
<keyword evidence="1" id="KW-0732">Signal</keyword>
<reference evidence="3" key="1">
    <citation type="journal article" date="2019" name="Int. J. Syst. Evol. Microbiol.">
        <title>The Global Catalogue of Microorganisms (GCM) 10K type strain sequencing project: providing services to taxonomists for standard genome sequencing and annotation.</title>
        <authorList>
            <consortium name="The Broad Institute Genomics Platform"/>
            <consortium name="The Broad Institute Genome Sequencing Center for Infectious Disease"/>
            <person name="Wu L."/>
            <person name="Ma J."/>
        </authorList>
    </citation>
    <scope>NUCLEOTIDE SEQUENCE [LARGE SCALE GENOMIC DNA]</scope>
    <source>
        <strain evidence="3">JCM 16704</strain>
    </source>
</reference>
<feature type="chain" id="PRO_5045825153" evidence="1">
    <location>
        <begin position="21"/>
        <end position="520"/>
    </location>
</feature>
<dbReference type="PROSITE" id="PS51257">
    <property type="entry name" value="PROKAR_LIPOPROTEIN"/>
    <property type="match status" value="1"/>
</dbReference>
<evidence type="ECO:0000313" key="2">
    <source>
        <dbReference type="EMBL" id="GAA4138210.1"/>
    </source>
</evidence>
<dbReference type="Proteomes" id="UP001500101">
    <property type="component" value="Unassembled WGS sequence"/>
</dbReference>
<evidence type="ECO:0000313" key="3">
    <source>
        <dbReference type="Proteomes" id="UP001500101"/>
    </source>
</evidence>